<reference evidence="1" key="1">
    <citation type="submission" date="2018-02" db="EMBL/GenBank/DDBJ databases">
        <title>Rhizophora mucronata_Transcriptome.</title>
        <authorList>
            <person name="Meera S.P."/>
            <person name="Sreeshan A."/>
            <person name="Augustine A."/>
        </authorList>
    </citation>
    <scope>NUCLEOTIDE SEQUENCE</scope>
    <source>
        <tissue evidence="1">Leaf</tissue>
    </source>
</reference>
<dbReference type="EMBL" id="GGEC01035973">
    <property type="protein sequence ID" value="MBX16457.1"/>
    <property type="molecule type" value="Transcribed_RNA"/>
</dbReference>
<organism evidence="1">
    <name type="scientific">Rhizophora mucronata</name>
    <name type="common">Asiatic mangrove</name>
    <dbReference type="NCBI Taxonomy" id="61149"/>
    <lineage>
        <taxon>Eukaryota</taxon>
        <taxon>Viridiplantae</taxon>
        <taxon>Streptophyta</taxon>
        <taxon>Embryophyta</taxon>
        <taxon>Tracheophyta</taxon>
        <taxon>Spermatophyta</taxon>
        <taxon>Magnoliopsida</taxon>
        <taxon>eudicotyledons</taxon>
        <taxon>Gunneridae</taxon>
        <taxon>Pentapetalae</taxon>
        <taxon>rosids</taxon>
        <taxon>fabids</taxon>
        <taxon>Malpighiales</taxon>
        <taxon>Rhizophoraceae</taxon>
        <taxon>Rhizophora</taxon>
    </lineage>
</organism>
<protein>
    <submittedName>
        <fullName evidence="1">tRNA-dihydrouridine synthase</fullName>
    </submittedName>
</protein>
<name>A0A2P2LES0_RHIMU</name>
<proteinExistence type="predicted"/>
<dbReference type="AlphaFoldDB" id="A0A2P2LES0"/>
<evidence type="ECO:0000313" key="1">
    <source>
        <dbReference type="EMBL" id="MBX16457.1"/>
    </source>
</evidence>
<sequence length="72" mass="8222">MPNLEMVCGSARLMLLSRVARQSNPSSRKLLLQFPTVSWIHPLARHRPVVKISSLMSASYGQLHTKQENYKM</sequence>
<accession>A0A2P2LES0</accession>